<dbReference type="SUPFAM" id="SSF48371">
    <property type="entry name" value="ARM repeat"/>
    <property type="match status" value="1"/>
</dbReference>
<proteinExistence type="predicted"/>
<keyword evidence="6" id="KW-0539">Nucleus</keyword>
<feature type="compositionally biased region" description="Acidic residues" evidence="7">
    <location>
        <begin position="897"/>
        <end position="912"/>
    </location>
</feature>
<feature type="region of interest" description="Disordered" evidence="7">
    <location>
        <begin position="890"/>
        <end position="963"/>
    </location>
</feature>
<dbReference type="Pfam" id="PF03810">
    <property type="entry name" value="IBN_N"/>
    <property type="match status" value="1"/>
</dbReference>
<sequence length="1042" mass="116953">MDPNALYQVLAATVQPDEATRKHAEATLKQPNFVTSLLQIVAVGESDPAVRQAGAIYFKNRVNRYWDSSSENTIPPQEKAWIKQHVIQAISGAPSRVRAQLLAALTALLTVDFRHGTWPELVPTIKNMLSSTERNVVHSGLLITLELVRIFQWVSVNERAPLHPVLAELLPILLSVAGGLKPHITTSIEATEMLKCIIKTYSCSIRLELSEFQQNLESLVPWGTLFIDVIEAQLPAGALGMPDDEEEREKHIWWNLKKWAYQCLNTLFGRFVCSRPEKRYQAFAKMFANNFAPKILETFLRQIELIVQGVWMSSRVKQHLATFLEHSIRKKSTWNMLKPHIPNIITHFIFPLMCFSTQDEELWHDNPVEYIHKKVDPPMDDYKSPVVAACQLLVAMNKDRFKDAFVPTITIVNQLLSSYDAAAPEARNPRHKYGILHIMSCLVEQALDDNSPIASNIEAFLITNVIPEIKSPAPFLRARALDTLLKFMAEMHIENTSFLGSAFSFVLEALNDAELPVRVTASLALSPFFRYPQVHEAVKPLAANIMQGLMELTNQIDMDTLTHVMEQLVFEFSSELLPFAVQLATQLRDTFMRIMGDTNFNAEDDFDIDEAEDKTMAAMGVLKTIASLILSVEGSTAILNEIETVVAPAVSFVLSNCVLDLYEEMFEIIETATFCSKRISPTMWGMFPLIYSAFKADAFDYFAEMSPSLHNYVIYGKDVLVQSKEYQGMLIDMSTSIINGGSGVSEGDRVRACQLLEIMMLHLRGNIDETIPKFLELAHAMLVARPAKSVGLRIHAIEIVVNALFYNAALALSLLEQAGWTSGFFELWFSNFDNLTRVHDKRLSILTLIAILELPQAQVPPTIQNTWTHLFDGILKIFETYSDAIENRKREQRIADGEEEEEEDEFVEDDGEGAGVDPDFSDDEDGATLETLARDAARAKGTADTADDNDGFEDEDDDDDDDEWSVNGMMEEDIYFTTYLDEVDAYVQFETLMGAFAQDGRTAVLDGKLSPEQRTRIGLLVKMAQENKAKAAAAAAAEAAQR</sequence>
<comment type="subcellular location">
    <subcellularLocation>
        <location evidence="2">Cytoplasm</location>
    </subcellularLocation>
    <subcellularLocation>
        <location evidence="1">Nucleus</location>
    </subcellularLocation>
</comment>
<dbReference type="SMART" id="SM00913">
    <property type="entry name" value="IBN_N"/>
    <property type="match status" value="1"/>
</dbReference>
<dbReference type="Proteomes" id="UP001527925">
    <property type="component" value="Unassembled WGS sequence"/>
</dbReference>
<protein>
    <submittedName>
        <fullName evidence="9">Nonsense-mediated mRNA decay protein 5</fullName>
    </submittedName>
</protein>
<dbReference type="PROSITE" id="PS50166">
    <property type="entry name" value="IMPORTIN_B_NT"/>
    <property type="match status" value="1"/>
</dbReference>
<keyword evidence="4" id="KW-0963">Cytoplasm</keyword>
<dbReference type="InterPro" id="IPR001494">
    <property type="entry name" value="Importin-beta_N"/>
</dbReference>
<dbReference type="InterPro" id="IPR016024">
    <property type="entry name" value="ARM-type_fold"/>
</dbReference>
<evidence type="ECO:0000259" key="8">
    <source>
        <dbReference type="PROSITE" id="PS50166"/>
    </source>
</evidence>
<evidence type="ECO:0000256" key="5">
    <source>
        <dbReference type="ARBA" id="ARBA00022927"/>
    </source>
</evidence>
<evidence type="ECO:0000256" key="4">
    <source>
        <dbReference type="ARBA" id="ARBA00022490"/>
    </source>
</evidence>
<dbReference type="Pfam" id="PF08506">
    <property type="entry name" value="Cse1"/>
    <property type="match status" value="1"/>
</dbReference>
<name>A0ABR4N4A9_9FUNG</name>
<dbReference type="InterPro" id="IPR013713">
    <property type="entry name" value="XPO2_central"/>
</dbReference>
<evidence type="ECO:0000256" key="1">
    <source>
        <dbReference type="ARBA" id="ARBA00004123"/>
    </source>
</evidence>
<gene>
    <name evidence="9" type="primary">NMD5</name>
    <name evidence="9" type="ORF">HK105_206142</name>
</gene>
<dbReference type="PANTHER" id="PTHR10997:SF18">
    <property type="entry name" value="D-IMPORTIN 7_RANBP7"/>
    <property type="match status" value="1"/>
</dbReference>
<evidence type="ECO:0000256" key="2">
    <source>
        <dbReference type="ARBA" id="ARBA00004496"/>
    </source>
</evidence>
<evidence type="ECO:0000256" key="6">
    <source>
        <dbReference type="ARBA" id="ARBA00023242"/>
    </source>
</evidence>
<organism evidence="9 10">
    <name type="scientific">Polyrhizophydium stewartii</name>
    <dbReference type="NCBI Taxonomy" id="2732419"/>
    <lineage>
        <taxon>Eukaryota</taxon>
        <taxon>Fungi</taxon>
        <taxon>Fungi incertae sedis</taxon>
        <taxon>Chytridiomycota</taxon>
        <taxon>Chytridiomycota incertae sedis</taxon>
        <taxon>Chytridiomycetes</taxon>
        <taxon>Rhizophydiales</taxon>
        <taxon>Rhizophydiales incertae sedis</taxon>
        <taxon>Polyrhizophydium</taxon>
    </lineage>
</organism>
<comment type="caution">
    <text evidence="9">The sequence shown here is derived from an EMBL/GenBank/DDBJ whole genome shotgun (WGS) entry which is preliminary data.</text>
</comment>
<feature type="domain" description="Importin N-terminal" evidence="8">
    <location>
        <begin position="19"/>
        <end position="92"/>
    </location>
</feature>
<keyword evidence="3" id="KW-0813">Transport</keyword>
<accession>A0ABR4N4A9</accession>
<evidence type="ECO:0000256" key="3">
    <source>
        <dbReference type="ARBA" id="ARBA00022448"/>
    </source>
</evidence>
<dbReference type="InterPro" id="IPR011989">
    <property type="entry name" value="ARM-like"/>
</dbReference>
<evidence type="ECO:0000256" key="7">
    <source>
        <dbReference type="SAM" id="MobiDB-lite"/>
    </source>
</evidence>
<reference evidence="9 10" key="1">
    <citation type="submission" date="2023-09" db="EMBL/GenBank/DDBJ databases">
        <title>Pangenome analysis of Batrachochytrium dendrobatidis and related Chytrids.</title>
        <authorList>
            <person name="Yacoub M.N."/>
            <person name="Stajich J.E."/>
            <person name="James T.Y."/>
        </authorList>
    </citation>
    <scope>NUCLEOTIDE SEQUENCE [LARGE SCALE GENOMIC DNA]</scope>
    <source>
        <strain evidence="9 10">JEL0888</strain>
    </source>
</reference>
<dbReference type="EMBL" id="JADGIZ020000034">
    <property type="protein sequence ID" value="KAL2914370.1"/>
    <property type="molecule type" value="Genomic_DNA"/>
</dbReference>
<evidence type="ECO:0000313" key="9">
    <source>
        <dbReference type="EMBL" id="KAL2914370.1"/>
    </source>
</evidence>
<dbReference type="Gene3D" id="1.25.10.10">
    <property type="entry name" value="Leucine-rich Repeat Variant"/>
    <property type="match status" value="1"/>
</dbReference>
<dbReference type="PANTHER" id="PTHR10997">
    <property type="entry name" value="IMPORTIN-7, 8, 11"/>
    <property type="match status" value="1"/>
</dbReference>
<keyword evidence="5" id="KW-0653">Protein transport</keyword>
<evidence type="ECO:0000313" key="10">
    <source>
        <dbReference type="Proteomes" id="UP001527925"/>
    </source>
</evidence>
<keyword evidence="10" id="KW-1185">Reference proteome</keyword>
<feature type="compositionally biased region" description="Acidic residues" evidence="7">
    <location>
        <begin position="945"/>
        <end position="963"/>
    </location>
</feature>